<evidence type="ECO:0000313" key="2">
    <source>
        <dbReference type="Proteomes" id="UP001186974"/>
    </source>
</evidence>
<name>A0ACC3D8G9_9PEZI</name>
<accession>A0ACC3D8G9</accession>
<proteinExistence type="predicted"/>
<keyword evidence="2" id="KW-1185">Reference proteome</keyword>
<gene>
    <name evidence="1" type="ORF">LTS18_001360</name>
</gene>
<organism evidence="1 2">
    <name type="scientific">Coniosporium uncinatum</name>
    <dbReference type="NCBI Taxonomy" id="93489"/>
    <lineage>
        <taxon>Eukaryota</taxon>
        <taxon>Fungi</taxon>
        <taxon>Dikarya</taxon>
        <taxon>Ascomycota</taxon>
        <taxon>Pezizomycotina</taxon>
        <taxon>Dothideomycetes</taxon>
        <taxon>Dothideomycetes incertae sedis</taxon>
        <taxon>Coniosporium</taxon>
    </lineage>
</organism>
<dbReference type="Proteomes" id="UP001186974">
    <property type="component" value="Unassembled WGS sequence"/>
</dbReference>
<reference evidence="1" key="1">
    <citation type="submission" date="2024-09" db="EMBL/GenBank/DDBJ databases">
        <title>Black Yeasts Isolated from many extreme environments.</title>
        <authorList>
            <person name="Coleine C."/>
            <person name="Stajich J.E."/>
            <person name="Selbmann L."/>
        </authorList>
    </citation>
    <scope>NUCLEOTIDE SEQUENCE</scope>
    <source>
        <strain evidence="1">CCFEE 5737</strain>
    </source>
</reference>
<dbReference type="EMBL" id="JAWDJW010006898">
    <property type="protein sequence ID" value="KAK3063320.1"/>
    <property type="molecule type" value="Genomic_DNA"/>
</dbReference>
<sequence length="208" mass="22804">MLLRPGVMVSSSSLPNGEWKSTTSGILVVDEQGTPFITVSTQGFNVDGEVWHPDPSGFLIGKVVRTIPDANISLIQLANGTRYINQCVTSSEPGVSVQSGLISGYPPHLKHYDRVTMKSPSDSVEGLVLAQGIKIKVSRKIVEHQWLYMNLDTDLADRAHGSPILADDNRTIVGFLRQGQKDPKHYYTVSAAALWDAGYEIRGHEVEF</sequence>
<comment type="caution">
    <text evidence="1">The sequence shown here is derived from an EMBL/GenBank/DDBJ whole genome shotgun (WGS) entry which is preliminary data.</text>
</comment>
<evidence type="ECO:0000313" key="1">
    <source>
        <dbReference type="EMBL" id="KAK3063320.1"/>
    </source>
</evidence>
<protein>
    <submittedName>
        <fullName evidence="1">Uncharacterized protein</fullName>
    </submittedName>
</protein>